<protein>
    <submittedName>
        <fullName evidence="2">Uncharacterized protein</fullName>
    </submittedName>
</protein>
<gene>
    <name evidence="2" type="ORF">Lalb_Chr03g0039091</name>
</gene>
<name>A0A6A4QWE3_LUPAL</name>
<feature type="compositionally biased region" description="Basic and acidic residues" evidence="1">
    <location>
        <begin position="57"/>
        <end position="85"/>
    </location>
</feature>
<accession>A0A6A4QWE3</accession>
<feature type="compositionally biased region" description="Basic residues" evidence="1">
    <location>
        <begin position="1"/>
        <end position="11"/>
    </location>
</feature>
<feature type="compositionally biased region" description="Basic residues" evidence="1">
    <location>
        <begin position="103"/>
        <end position="112"/>
    </location>
</feature>
<reference evidence="3" key="1">
    <citation type="journal article" date="2020" name="Nat. Commun.">
        <title>Genome sequence of the cluster root forming white lupin.</title>
        <authorList>
            <person name="Hufnagel B."/>
            <person name="Marques A."/>
            <person name="Soriano A."/>
            <person name="Marques L."/>
            <person name="Divol F."/>
            <person name="Doumas P."/>
            <person name="Sallet E."/>
            <person name="Mancinotti D."/>
            <person name="Carrere S."/>
            <person name="Marande W."/>
            <person name="Arribat S."/>
            <person name="Keller J."/>
            <person name="Huneau C."/>
            <person name="Blein T."/>
            <person name="Aime D."/>
            <person name="Laguerre M."/>
            <person name="Taylor J."/>
            <person name="Schubert V."/>
            <person name="Nelson M."/>
            <person name="Geu-Flores F."/>
            <person name="Crespi M."/>
            <person name="Gallardo-Guerrero K."/>
            <person name="Delaux P.-M."/>
            <person name="Salse J."/>
            <person name="Berges H."/>
            <person name="Guyot R."/>
            <person name="Gouzy J."/>
            <person name="Peret B."/>
        </authorList>
    </citation>
    <scope>NUCLEOTIDE SEQUENCE [LARGE SCALE GENOMIC DNA]</scope>
    <source>
        <strain evidence="3">cv. Amiga</strain>
    </source>
</reference>
<evidence type="ECO:0000313" key="3">
    <source>
        <dbReference type="Proteomes" id="UP000447434"/>
    </source>
</evidence>
<comment type="caution">
    <text evidence="2">The sequence shown here is derived from an EMBL/GenBank/DDBJ whole genome shotgun (WGS) entry which is preliminary data.</text>
</comment>
<feature type="compositionally biased region" description="Pro residues" evidence="1">
    <location>
        <begin position="216"/>
        <end position="225"/>
    </location>
</feature>
<feature type="compositionally biased region" description="Polar residues" evidence="1">
    <location>
        <begin position="86"/>
        <end position="97"/>
    </location>
</feature>
<feature type="region of interest" description="Disordered" evidence="1">
    <location>
        <begin position="203"/>
        <end position="225"/>
    </location>
</feature>
<dbReference type="OrthoDB" id="673745at2759"/>
<dbReference type="Proteomes" id="UP000447434">
    <property type="component" value="Chromosome 3"/>
</dbReference>
<evidence type="ECO:0000313" key="2">
    <source>
        <dbReference type="EMBL" id="KAE9617783.1"/>
    </source>
</evidence>
<feature type="compositionally biased region" description="Basic residues" evidence="1">
    <location>
        <begin position="131"/>
        <end position="149"/>
    </location>
</feature>
<proteinExistence type="predicted"/>
<keyword evidence="3" id="KW-1185">Reference proteome</keyword>
<evidence type="ECO:0000256" key="1">
    <source>
        <dbReference type="SAM" id="MobiDB-lite"/>
    </source>
</evidence>
<feature type="region of interest" description="Disordered" evidence="1">
    <location>
        <begin position="1"/>
        <end position="157"/>
    </location>
</feature>
<feature type="compositionally biased region" description="Basic and acidic residues" evidence="1">
    <location>
        <begin position="113"/>
        <end position="126"/>
    </location>
</feature>
<organism evidence="2 3">
    <name type="scientific">Lupinus albus</name>
    <name type="common">White lupine</name>
    <name type="synonym">Lupinus termis</name>
    <dbReference type="NCBI Taxonomy" id="3870"/>
    <lineage>
        <taxon>Eukaryota</taxon>
        <taxon>Viridiplantae</taxon>
        <taxon>Streptophyta</taxon>
        <taxon>Embryophyta</taxon>
        <taxon>Tracheophyta</taxon>
        <taxon>Spermatophyta</taxon>
        <taxon>Magnoliopsida</taxon>
        <taxon>eudicotyledons</taxon>
        <taxon>Gunneridae</taxon>
        <taxon>Pentapetalae</taxon>
        <taxon>rosids</taxon>
        <taxon>fabids</taxon>
        <taxon>Fabales</taxon>
        <taxon>Fabaceae</taxon>
        <taxon>Papilionoideae</taxon>
        <taxon>50 kb inversion clade</taxon>
        <taxon>genistoids sensu lato</taxon>
        <taxon>core genistoids</taxon>
        <taxon>Genisteae</taxon>
        <taxon>Lupinus</taxon>
    </lineage>
</organism>
<dbReference type="EMBL" id="WOCE01000003">
    <property type="protein sequence ID" value="KAE9617783.1"/>
    <property type="molecule type" value="Genomic_DNA"/>
</dbReference>
<sequence length="225" mass="25966">MGAKGKKRREKNYRAAHGGYTGLPPPPDPSKLDSLPSKLRQIITFTHSQQQQQQNSDLDKKRKRDDGHAPNGKGEVRTADFKQGDTSKQLKASQYTDDANDKKNKKKKKRKRKEVEDLRFAMEVDKTNSQLKRKERKKKYLESKKKKNKKTTDEDNLDFPRHEKIKFGDVVQAPPKLAFIPKALKNTQDASQERLRLRAIEEYRSRKGWSSRPGIHLPPPVVSDP</sequence>
<dbReference type="AlphaFoldDB" id="A0A6A4QWE3"/>
<dbReference type="PANTHER" id="PTHR37218:SF2">
    <property type="entry name" value="COILED-COIL PROTEIN"/>
    <property type="match status" value="1"/>
</dbReference>
<dbReference type="PANTHER" id="PTHR37218">
    <property type="entry name" value="COILED-COIL PROTEIN"/>
    <property type="match status" value="1"/>
</dbReference>